<comment type="similarity">
    <text evidence="2">Belongs to the ATPase F chain family.</text>
</comment>
<dbReference type="KEGG" id="tut:107364423"/>
<feature type="transmembrane region" description="Helical" evidence="10">
    <location>
        <begin position="91"/>
        <end position="108"/>
    </location>
</feature>
<dbReference type="EnsemblMetazoa" id="tetur12g03810.1">
    <property type="protein sequence ID" value="tetur12g03810.1"/>
    <property type="gene ID" value="tetur12g03810"/>
</dbReference>
<evidence type="ECO:0008006" key="13">
    <source>
        <dbReference type="Google" id="ProtNLM"/>
    </source>
</evidence>
<keyword evidence="12" id="KW-1185">Reference proteome</keyword>
<dbReference type="HOGENOM" id="CLU_156759_0_0_1"/>
<dbReference type="OrthoDB" id="8921675at2759"/>
<sequence length="121" mass="14535">MAESSKNPVVTWWRTFNCYPPEYNRAIHGPYDPRINYACKDKGILDVKLNELPSWLMRRRFTPSAIAGVMSRHFYRSCHHHFIAVRSRSNMFFTVLLITAAMGYVFQLHNMSHHRRYKYHW</sequence>
<keyword evidence="7" id="KW-0496">Mitochondrion</keyword>
<keyword evidence="10" id="KW-1133">Transmembrane helix</keyword>
<reference evidence="12" key="1">
    <citation type="submission" date="2011-08" db="EMBL/GenBank/DDBJ databases">
        <authorList>
            <person name="Rombauts S."/>
        </authorList>
    </citation>
    <scope>NUCLEOTIDE SEQUENCE</scope>
    <source>
        <strain evidence="12">London</strain>
    </source>
</reference>
<comment type="subcellular location">
    <subcellularLocation>
        <location evidence="1">Mitochondrion membrane</location>
    </subcellularLocation>
</comment>
<evidence type="ECO:0000256" key="8">
    <source>
        <dbReference type="ARBA" id="ARBA00023136"/>
    </source>
</evidence>
<evidence type="ECO:0000256" key="7">
    <source>
        <dbReference type="ARBA" id="ARBA00023128"/>
    </source>
</evidence>
<evidence type="ECO:0000313" key="11">
    <source>
        <dbReference type="EnsemblMetazoa" id="tetur12g03810.1"/>
    </source>
</evidence>
<evidence type="ECO:0000256" key="1">
    <source>
        <dbReference type="ARBA" id="ARBA00004325"/>
    </source>
</evidence>
<dbReference type="OMA" id="PAEYNRA"/>
<evidence type="ECO:0000256" key="10">
    <source>
        <dbReference type="SAM" id="Phobius"/>
    </source>
</evidence>
<keyword evidence="6" id="KW-0406">Ion transport</keyword>
<evidence type="ECO:0000313" key="12">
    <source>
        <dbReference type="Proteomes" id="UP000015104"/>
    </source>
</evidence>
<dbReference type="InterPro" id="IPR019344">
    <property type="entry name" value="F1F0-ATPsyn_F_prd"/>
</dbReference>
<protein>
    <recommendedName>
        <fullName evidence="13">ATP synthase subunit f, mitochondrial</fullName>
    </recommendedName>
</protein>
<keyword evidence="5" id="KW-0375">Hydrogen ion transport</keyword>
<dbReference type="GO" id="GO:0042776">
    <property type="term" value="P:proton motive force-driven mitochondrial ATP synthesis"/>
    <property type="evidence" value="ECO:0007669"/>
    <property type="project" value="TreeGrafter"/>
</dbReference>
<dbReference type="GO" id="GO:0046933">
    <property type="term" value="F:proton-transporting ATP synthase activity, rotational mechanism"/>
    <property type="evidence" value="ECO:0007669"/>
    <property type="project" value="TreeGrafter"/>
</dbReference>
<keyword evidence="4" id="KW-0138">CF(0)</keyword>
<dbReference type="EMBL" id="CAEY01000119">
    <property type="status" value="NOT_ANNOTATED_CDS"/>
    <property type="molecule type" value="Genomic_DNA"/>
</dbReference>
<dbReference type="AlphaFoldDB" id="T1KJ53"/>
<keyword evidence="10" id="KW-0812">Transmembrane</keyword>
<dbReference type="PANTHER" id="PTHR13080">
    <property type="entry name" value="ATP SYNTHASE F CHAIN, MITOCHONDRIAL-RELATED"/>
    <property type="match status" value="1"/>
</dbReference>
<keyword evidence="9" id="KW-0066">ATP synthesis</keyword>
<dbReference type="PANTHER" id="PTHR13080:SF20">
    <property type="entry name" value="ATP SYNTHASE SUBUNIT F, MITOCHONDRIAL-RELATED"/>
    <property type="match status" value="1"/>
</dbReference>
<proteinExistence type="inferred from homology"/>
<dbReference type="Proteomes" id="UP000015104">
    <property type="component" value="Unassembled WGS sequence"/>
</dbReference>
<keyword evidence="3" id="KW-0813">Transport</keyword>
<dbReference type="GO" id="GO:0031966">
    <property type="term" value="C:mitochondrial membrane"/>
    <property type="evidence" value="ECO:0007669"/>
    <property type="project" value="UniProtKB-SubCell"/>
</dbReference>
<accession>T1KJ53</accession>
<dbReference type="GO" id="GO:0045259">
    <property type="term" value="C:proton-transporting ATP synthase complex"/>
    <property type="evidence" value="ECO:0007669"/>
    <property type="project" value="UniProtKB-KW"/>
</dbReference>
<reference evidence="11" key="2">
    <citation type="submission" date="2015-06" db="UniProtKB">
        <authorList>
            <consortium name="EnsemblMetazoa"/>
        </authorList>
    </citation>
    <scope>IDENTIFICATION</scope>
</reference>
<evidence type="ECO:0000256" key="3">
    <source>
        <dbReference type="ARBA" id="ARBA00022448"/>
    </source>
</evidence>
<organism evidence="11 12">
    <name type="scientific">Tetranychus urticae</name>
    <name type="common">Two-spotted spider mite</name>
    <dbReference type="NCBI Taxonomy" id="32264"/>
    <lineage>
        <taxon>Eukaryota</taxon>
        <taxon>Metazoa</taxon>
        <taxon>Ecdysozoa</taxon>
        <taxon>Arthropoda</taxon>
        <taxon>Chelicerata</taxon>
        <taxon>Arachnida</taxon>
        <taxon>Acari</taxon>
        <taxon>Acariformes</taxon>
        <taxon>Trombidiformes</taxon>
        <taxon>Prostigmata</taxon>
        <taxon>Eleutherengona</taxon>
        <taxon>Raphignathae</taxon>
        <taxon>Tetranychoidea</taxon>
        <taxon>Tetranychidae</taxon>
        <taxon>Tetranychus</taxon>
    </lineage>
</organism>
<evidence type="ECO:0000256" key="4">
    <source>
        <dbReference type="ARBA" id="ARBA00022547"/>
    </source>
</evidence>
<evidence type="ECO:0000256" key="2">
    <source>
        <dbReference type="ARBA" id="ARBA00005895"/>
    </source>
</evidence>
<dbReference type="STRING" id="32264.T1KJ53"/>
<evidence type="ECO:0000256" key="6">
    <source>
        <dbReference type="ARBA" id="ARBA00023065"/>
    </source>
</evidence>
<dbReference type="eggNOG" id="KOG4092">
    <property type="taxonomic scope" value="Eukaryota"/>
</dbReference>
<dbReference type="Pfam" id="PF10206">
    <property type="entry name" value="WRW"/>
    <property type="match status" value="1"/>
</dbReference>
<evidence type="ECO:0000256" key="9">
    <source>
        <dbReference type="ARBA" id="ARBA00023310"/>
    </source>
</evidence>
<gene>
    <name evidence="11" type="primary">107364423</name>
</gene>
<name>T1KJ53_TETUR</name>
<evidence type="ECO:0000256" key="5">
    <source>
        <dbReference type="ARBA" id="ARBA00022781"/>
    </source>
</evidence>
<keyword evidence="8 10" id="KW-0472">Membrane</keyword>